<sequence length="159" mass="16351">MTDAIDAAVGLAEDAPLFAHRRARAAFVTGSEACRHAVLAPEDDHGLAPALRLALACRIATLNADTALATAYRTALAEADAGADLAALADGASALPAPLRAIARQADLVTTRNQTAARADIAALVKAGLSNPQIVALSELIAFVNYQCRVTAGLRLLKD</sequence>
<dbReference type="RefSeq" id="WP_182998679.1">
    <property type="nucleotide sequence ID" value="NZ_JABEQJ010000026.1"/>
</dbReference>
<evidence type="ECO:0000313" key="2">
    <source>
        <dbReference type="Proteomes" id="UP000589085"/>
    </source>
</evidence>
<dbReference type="AlphaFoldDB" id="A0A7W4NPU7"/>
<dbReference type="EMBL" id="JABEQJ010000026">
    <property type="protein sequence ID" value="MBB2161847.1"/>
    <property type="molecule type" value="Genomic_DNA"/>
</dbReference>
<evidence type="ECO:0008006" key="3">
    <source>
        <dbReference type="Google" id="ProtNLM"/>
    </source>
</evidence>
<protein>
    <recommendedName>
        <fullName evidence="3">CMD domain protein</fullName>
    </recommendedName>
</protein>
<evidence type="ECO:0000313" key="1">
    <source>
        <dbReference type="EMBL" id="MBB2161847.1"/>
    </source>
</evidence>
<dbReference type="Proteomes" id="UP000589085">
    <property type="component" value="Unassembled WGS sequence"/>
</dbReference>
<organism evidence="1 2">
    <name type="scientific">Gluconacetobacter sacchari</name>
    <dbReference type="NCBI Taxonomy" id="92759"/>
    <lineage>
        <taxon>Bacteria</taxon>
        <taxon>Pseudomonadati</taxon>
        <taxon>Pseudomonadota</taxon>
        <taxon>Alphaproteobacteria</taxon>
        <taxon>Acetobacterales</taxon>
        <taxon>Acetobacteraceae</taxon>
        <taxon>Gluconacetobacter</taxon>
    </lineage>
</organism>
<gene>
    <name evidence="1" type="ORF">HLH48_17020</name>
</gene>
<dbReference type="Gene3D" id="1.20.1290.10">
    <property type="entry name" value="AhpD-like"/>
    <property type="match status" value="1"/>
</dbReference>
<accession>A0A7W4NPU7</accession>
<comment type="caution">
    <text evidence="1">The sequence shown here is derived from an EMBL/GenBank/DDBJ whole genome shotgun (WGS) entry which is preliminary data.</text>
</comment>
<proteinExistence type="predicted"/>
<reference evidence="1 2" key="1">
    <citation type="submission" date="2020-04" db="EMBL/GenBank/DDBJ databases">
        <title>Description of novel Gluconacetobacter.</title>
        <authorList>
            <person name="Sombolestani A."/>
        </authorList>
    </citation>
    <scope>NUCLEOTIDE SEQUENCE [LARGE SCALE GENOMIC DNA]</scope>
    <source>
        <strain evidence="1 2">LMG 19747</strain>
    </source>
</reference>
<dbReference type="SUPFAM" id="SSF69118">
    <property type="entry name" value="AhpD-like"/>
    <property type="match status" value="1"/>
</dbReference>
<dbReference type="InterPro" id="IPR029032">
    <property type="entry name" value="AhpD-like"/>
</dbReference>
<name>A0A7W4NPU7_9PROT</name>